<organism evidence="3 4">
    <name type="scientific">Thermanaerosceptrum fracticalcis</name>
    <dbReference type="NCBI Taxonomy" id="1712410"/>
    <lineage>
        <taxon>Bacteria</taxon>
        <taxon>Bacillati</taxon>
        <taxon>Bacillota</taxon>
        <taxon>Clostridia</taxon>
        <taxon>Eubacteriales</taxon>
        <taxon>Peptococcaceae</taxon>
        <taxon>Thermanaerosceptrum</taxon>
    </lineage>
</organism>
<dbReference type="RefSeq" id="WP_034420284.1">
    <property type="nucleotide sequence ID" value="NZ_CP045798.1"/>
</dbReference>
<dbReference type="PANTHER" id="PTHR32182:SF22">
    <property type="entry name" value="ATP-DEPENDENT ENDONUCLEASE, OLD FAMILY-RELATED"/>
    <property type="match status" value="1"/>
</dbReference>
<feature type="domain" description="Endonuclease GajA/Old nuclease/RecF-like AAA" evidence="2">
    <location>
        <begin position="3"/>
        <end position="332"/>
    </location>
</feature>
<keyword evidence="1" id="KW-0175">Coiled coil</keyword>
<evidence type="ECO:0000256" key="1">
    <source>
        <dbReference type="SAM" id="Coils"/>
    </source>
</evidence>
<sequence>MTKISKLQIKGFLGIKELKFEPKHINIIKGANEAGKTSLLEAIEKVIFNKGRRVKYVKAGENEANLYVELDNGLAVERTLREEGSDKVTVTKDGYNAPKPETTLKSLIGTEGFQFNPVDFLQKKDSEQVEILLSLVPMRVNEDQIKGWFGEVAPVNLHLHALQVLKELEKYYYNKRHVANGEVKALKNQIDALFEQLPPGYVAEDWEKVNIGELWKEVAEARDFNARLEKAQEYLEQEEEKKQAVLDKLEALKATTLTEAQRRKDRIQSKAQERKSQILKQIEELQAELVQLQIKTGSDIKDIDKECEVEIARFQEQATAALDKIKEQADICRKLIKQKPIDVSPLEEQAQDAEQMKGYIPIYKDMLRVEREYKEALARAEWLNQAVQKARELPAQLLADIQLPVKGLGIDAEGNVTIDKLPIRNLSDSRKIRLALDIARATCGPLKVICLDRFESLDPVRQQMVYDEIKDDEYQYFITDISRDYDEEGNYVGELRVETL</sequence>
<dbReference type="Pfam" id="PF13175">
    <property type="entry name" value="AAA_15"/>
    <property type="match status" value="1"/>
</dbReference>
<dbReference type="Proteomes" id="UP000515847">
    <property type="component" value="Chromosome"/>
</dbReference>
<evidence type="ECO:0000259" key="2">
    <source>
        <dbReference type="Pfam" id="PF13175"/>
    </source>
</evidence>
<dbReference type="AlphaFoldDB" id="A0A7G6E442"/>
<evidence type="ECO:0000313" key="3">
    <source>
        <dbReference type="EMBL" id="QNB46846.1"/>
    </source>
</evidence>
<dbReference type="InterPro" id="IPR041685">
    <property type="entry name" value="AAA_GajA/Old/RecF-like"/>
</dbReference>
<keyword evidence="4" id="KW-1185">Reference proteome</keyword>
<dbReference type="KEGG" id="tfr:BR63_11310"/>
<reference evidence="3 4" key="1">
    <citation type="journal article" date="2019" name="Front. Microbiol.">
        <title>Thermoanaerosceptrum fracticalcis gen. nov. sp. nov., a Novel Fumarate-Fermenting Microorganism From a Deep Fractured Carbonate Aquifer of the US Great Basin.</title>
        <authorList>
            <person name="Hamilton-Brehm S.D."/>
            <person name="Stewart L.E."/>
            <person name="Zavarin M."/>
            <person name="Caldwell M."/>
            <person name="Lawson P.A."/>
            <person name="Onstott T.C."/>
            <person name="Grzymski J."/>
            <person name="Neveux I."/>
            <person name="Lollar B.S."/>
            <person name="Russell C.E."/>
            <person name="Moser D.P."/>
        </authorList>
    </citation>
    <scope>NUCLEOTIDE SEQUENCE [LARGE SCALE GENOMIC DNA]</scope>
    <source>
        <strain evidence="3 4">DRI-13</strain>
    </source>
</reference>
<protein>
    <submittedName>
        <fullName evidence="3">AAA family ATPase</fullName>
    </submittedName>
</protein>
<proteinExistence type="predicted"/>
<dbReference type="InterPro" id="IPR027417">
    <property type="entry name" value="P-loop_NTPase"/>
</dbReference>
<dbReference type="Gene3D" id="3.40.50.300">
    <property type="entry name" value="P-loop containing nucleotide triphosphate hydrolases"/>
    <property type="match status" value="1"/>
</dbReference>
<name>A0A7G6E442_THEFR</name>
<feature type="coiled-coil region" evidence="1">
    <location>
        <begin position="221"/>
        <end position="295"/>
    </location>
</feature>
<evidence type="ECO:0000313" key="4">
    <source>
        <dbReference type="Proteomes" id="UP000515847"/>
    </source>
</evidence>
<dbReference type="OrthoDB" id="9803889at2"/>
<dbReference type="EMBL" id="CP045798">
    <property type="protein sequence ID" value="QNB46846.1"/>
    <property type="molecule type" value="Genomic_DNA"/>
</dbReference>
<dbReference type="GO" id="GO:0006302">
    <property type="term" value="P:double-strand break repair"/>
    <property type="evidence" value="ECO:0007669"/>
    <property type="project" value="TreeGrafter"/>
</dbReference>
<dbReference type="GO" id="GO:0000731">
    <property type="term" value="P:DNA synthesis involved in DNA repair"/>
    <property type="evidence" value="ECO:0007669"/>
    <property type="project" value="TreeGrafter"/>
</dbReference>
<accession>A0A7G6E442</accession>
<dbReference type="SUPFAM" id="SSF52540">
    <property type="entry name" value="P-loop containing nucleoside triphosphate hydrolases"/>
    <property type="match status" value="1"/>
</dbReference>
<dbReference type="PANTHER" id="PTHR32182">
    <property type="entry name" value="DNA REPLICATION AND REPAIR PROTEIN RECF"/>
    <property type="match status" value="1"/>
</dbReference>
<gene>
    <name evidence="3" type="ORF">BR63_11310</name>
</gene>